<dbReference type="GO" id="GO:0000155">
    <property type="term" value="F:phosphorelay sensor kinase activity"/>
    <property type="evidence" value="ECO:0007669"/>
    <property type="project" value="InterPro"/>
</dbReference>
<evidence type="ECO:0000256" key="9">
    <source>
        <dbReference type="ARBA" id="ARBA00023012"/>
    </source>
</evidence>
<keyword evidence="10 12" id="KW-0472">Membrane</keyword>
<evidence type="ECO:0000256" key="10">
    <source>
        <dbReference type="ARBA" id="ARBA00023136"/>
    </source>
</evidence>
<dbReference type="CDD" id="cd00075">
    <property type="entry name" value="HATPase"/>
    <property type="match status" value="1"/>
</dbReference>
<proteinExistence type="predicted"/>
<keyword evidence="6 12" id="KW-0812">Transmembrane</keyword>
<comment type="subcellular location">
    <subcellularLocation>
        <location evidence="2">Cell membrane</location>
    </subcellularLocation>
</comment>
<gene>
    <name evidence="15" type="ORF">SAMN05421869_106270</name>
</gene>
<feature type="region of interest" description="Disordered" evidence="11">
    <location>
        <begin position="532"/>
        <end position="553"/>
    </location>
</feature>
<organism evidence="15 16">
    <name type="scientific">Nonomuraea jiangxiensis</name>
    <dbReference type="NCBI Taxonomy" id="633440"/>
    <lineage>
        <taxon>Bacteria</taxon>
        <taxon>Bacillati</taxon>
        <taxon>Actinomycetota</taxon>
        <taxon>Actinomycetes</taxon>
        <taxon>Streptosporangiales</taxon>
        <taxon>Streptosporangiaceae</taxon>
        <taxon>Nonomuraea</taxon>
    </lineage>
</organism>
<evidence type="ECO:0000256" key="5">
    <source>
        <dbReference type="ARBA" id="ARBA00022679"/>
    </source>
</evidence>
<sequence>MQVFNASASEGHVRAAARERALNQGRRRWSDLGDAGRNGLYLDRPAPATAAGYVLILPIFGRYSSRAGKDFGKGNSRGHLITRGDQRVSRWHHCSIRTRLAVMAGAVMALLCTAVAVFVAVSVRHTEVEYRTQQLLAYAVVLAKQLREHTVPARLATAGPDTAIQVFNPADTMVAATPGTAGKPPMTSMRPDVDAFATTTSCDTPQFPGRCAIVLAYPFHRSDGVYQLDMAVPDVPWYVGPELLIPITLGWLLLVGVSAMGSRRIVGKTLEPVSAISGKLAQITASDLGHRVPVPKYRDELRDLAETANRTLDRAQSAIEQQLRFASDASHDLRSPLTAMRAQIEEALIYPGATEWPQAADALLESVERMQALVTDLLQVARLDAGVTSRREVISLSGLVRAELERRRAKTTLRQHRLTPGVIVDGSRTELTRLLNNLLDNAERHATSSVAVTLALEAGTAVLEVCDDGDGVAHEQREVIFQRFTRLEASRARDAGGTGLGLPIARQIAEAHGGTLTIEDSPFGARFVLRLPVQTSPDAGSTNTRTEPPTNEP</sequence>
<dbReference type="InterPro" id="IPR003661">
    <property type="entry name" value="HisK_dim/P_dom"/>
</dbReference>
<feature type="domain" description="Histidine kinase" evidence="13">
    <location>
        <begin position="328"/>
        <end position="535"/>
    </location>
</feature>
<keyword evidence="9" id="KW-0902">Two-component regulatory system</keyword>
<dbReference type="InterPro" id="IPR036890">
    <property type="entry name" value="HATPase_C_sf"/>
</dbReference>
<keyword evidence="4" id="KW-0597">Phosphoprotein</keyword>
<comment type="catalytic activity">
    <reaction evidence="1">
        <text>ATP + protein L-histidine = ADP + protein N-phospho-L-histidine.</text>
        <dbReference type="EC" id="2.7.13.3"/>
    </reaction>
</comment>
<dbReference type="GO" id="GO:0005886">
    <property type="term" value="C:plasma membrane"/>
    <property type="evidence" value="ECO:0007669"/>
    <property type="project" value="UniProtKB-SubCell"/>
</dbReference>
<dbReference type="Gene3D" id="3.30.565.10">
    <property type="entry name" value="Histidine kinase-like ATPase, C-terminal domain"/>
    <property type="match status" value="1"/>
</dbReference>
<protein>
    <recommendedName>
        <fullName evidence="3">histidine kinase</fullName>
        <ecNumber evidence="3">2.7.13.3</ecNumber>
    </recommendedName>
</protein>
<evidence type="ECO:0000259" key="13">
    <source>
        <dbReference type="PROSITE" id="PS50109"/>
    </source>
</evidence>
<feature type="domain" description="HAMP" evidence="14">
    <location>
        <begin position="267"/>
        <end position="320"/>
    </location>
</feature>
<keyword evidence="5" id="KW-0808">Transferase</keyword>
<dbReference type="STRING" id="633440.SAMN05421869_106270"/>
<dbReference type="PROSITE" id="PS50885">
    <property type="entry name" value="HAMP"/>
    <property type="match status" value="1"/>
</dbReference>
<evidence type="ECO:0000256" key="11">
    <source>
        <dbReference type="SAM" id="MobiDB-lite"/>
    </source>
</evidence>
<keyword evidence="7 15" id="KW-0418">Kinase</keyword>
<dbReference type="PANTHER" id="PTHR45436">
    <property type="entry name" value="SENSOR HISTIDINE KINASE YKOH"/>
    <property type="match status" value="1"/>
</dbReference>
<evidence type="ECO:0000256" key="2">
    <source>
        <dbReference type="ARBA" id="ARBA00004236"/>
    </source>
</evidence>
<accession>A0A1G8M195</accession>
<dbReference type="PROSITE" id="PS50109">
    <property type="entry name" value="HIS_KIN"/>
    <property type="match status" value="1"/>
</dbReference>
<dbReference type="InterPro" id="IPR003594">
    <property type="entry name" value="HATPase_dom"/>
</dbReference>
<evidence type="ECO:0000313" key="16">
    <source>
        <dbReference type="Proteomes" id="UP000199202"/>
    </source>
</evidence>
<name>A0A1G8M195_9ACTN</name>
<evidence type="ECO:0000256" key="12">
    <source>
        <dbReference type="SAM" id="Phobius"/>
    </source>
</evidence>
<dbReference type="SMART" id="SM00304">
    <property type="entry name" value="HAMP"/>
    <property type="match status" value="1"/>
</dbReference>
<dbReference type="PANTHER" id="PTHR45436:SF5">
    <property type="entry name" value="SENSOR HISTIDINE KINASE TRCS"/>
    <property type="match status" value="1"/>
</dbReference>
<dbReference type="InterPro" id="IPR003660">
    <property type="entry name" value="HAMP_dom"/>
</dbReference>
<dbReference type="InterPro" id="IPR005467">
    <property type="entry name" value="His_kinase_dom"/>
</dbReference>
<evidence type="ECO:0000256" key="4">
    <source>
        <dbReference type="ARBA" id="ARBA00022553"/>
    </source>
</evidence>
<dbReference type="AlphaFoldDB" id="A0A1G8M195"/>
<evidence type="ECO:0000256" key="1">
    <source>
        <dbReference type="ARBA" id="ARBA00000085"/>
    </source>
</evidence>
<feature type="transmembrane region" description="Helical" evidence="12">
    <location>
        <begin position="100"/>
        <end position="121"/>
    </location>
</feature>
<evidence type="ECO:0000313" key="15">
    <source>
        <dbReference type="EMBL" id="SDI61655.1"/>
    </source>
</evidence>
<dbReference type="SMART" id="SM00387">
    <property type="entry name" value="HATPase_c"/>
    <property type="match status" value="1"/>
</dbReference>
<dbReference type="InterPro" id="IPR050428">
    <property type="entry name" value="TCS_sensor_his_kinase"/>
</dbReference>
<dbReference type="SMART" id="SM00388">
    <property type="entry name" value="HisKA"/>
    <property type="match status" value="1"/>
</dbReference>
<dbReference type="PRINTS" id="PR00344">
    <property type="entry name" value="BCTRLSENSOR"/>
</dbReference>
<evidence type="ECO:0000256" key="8">
    <source>
        <dbReference type="ARBA" id="ARBA00022989"/>
    </source>
</evidence>
<dbReference type="OrthoDB" id="9786919at2"/>
<reference evidence="15 16" key="1">
    <citation type="submission" date="2016-10" db="EMBL/GenBank/DDBJ databases">
        <authorList>
            <person name="de Groot N.N."/>
        </authorList>
    </citation>
    <scope>NUCLEOTIDE SEQUENCE [LARGE SCALE GENOMIC DNA]</scope>
    <source>
        <strain evidence="15 16">CGMCC 4.6533</strain>
    </source>
</reference>
<dbReference type="SUPFAM" id="SSF55874">
    <property type="entry name" value="ATPase domain of HSP90 chaperone/DNA topoisomerase II/histidine kinase"/>
    <property type="match status" value="1"/>
</dbReference>
<dbReference type="Proteomes" id="UP000199202">
    <property type="component" value="Unassembled WGS sequence"/>
</dbReference>
<dbReference type="Gene3D" id="1.10.287.130">
    <property type="match status" value="1"/>
</dbReference>
<dbReference type="EMBL" id="FNDJ01000006">
    <property type="protein sequence ID" value="SDI61655.1"/>
    <property type="molecule type" value="Genomic_DNA"/>
</dbReference>
<dbReference type="InterPro" id="IPR004358">
    <property type="entry name" value="Sig_transdc_His_kin-like_C"/>
</dbReference>
<evidence type="ECO:0000256" key="6">
    <source>
        <dbReference type="ARBA" id="ARBA00022692"/>
    </source>
</evidence>
<dbReference type="SUPFAM" id="SSF47384">
    <property type="entry name" value="Homodimeric domain of signal transducing histidine kinase"/>
    <property type="match status" value="1"/>
</dbReference>
<dbReference type="EC" id="2.7.13.3" evidence="3"/>
<evidence type="ECO:0000259" key="14">
    <source>
        <dbReference type="PROSITE" id="PS50885"/>
    </source>
</evidence>
<feature type="compositionally biased region" description="Low complexity" evidence="11">
    <location>
        <begin position="542"/>
        <end position="553"/>
    </location>
</feature>
<dbReference type="Pfam" id="PF00512">
    <property type="entry name" value="HisKA"/>
    <property type="match status" value="1"/>
</dbReference>
<dbReference type="InterPro" id="IPR036097">
    <property type="entry name" value="HisK_dim/P_sf"/>
</dbReference>
<evidence type="ECO:0000256" key="7">
    <source>
        <dbReference type="ARBA" id="ARBA00022777"/>
    </source>
</evidence>
<evidence type="ECO:0000256" key="3">
    <source>
        <dbReference type="ARBA" id="ARBA00012438"/>
    </source>
</evidence>
<keyword evidence="8 12" id="KW-1133">Transmembrane helix</keyword>
<dbReference type="CDD" id="cd00082">
    <property type="entry name" value="HisKA"/>
    <property type="match status" value="1"/>
</dbReference>
<keyword evidence="16" id="KW-1185">Reference proteome</keyword>
<dbReference type="Pfam" id="PF02518">
    <property type="entry name" value="HATPase_c"/>
    <property type="match status" value="1"/>
</dbReference>